<keyword evidence="1" id="KW-0812">Transmembrane</keyword>
<keyword evidence="1" id="KW-0472">Membrane</keyword>
<dbReference type="EMBL" id="DF820458">
    <property type="protein sequence ID" value="GAK52460.1"/>
    <property type="molecule type" value="Genomic_DNA"/>
</dbReference>
<evidence type="ECO:0000256" key="1">
    <source>
        <dbReference type="SAM" id="Phobius"/>
    </source>
</evidence>
<keyword evidence="1" id="KW-1133">Transmembrane helix</keyword>
<reference evidence="2" key="1">
    <citation type="journal article" date="2015" name="PeerJ">
        <title>First genomic representation of candidate bacterial phylum KSB3 points to enhanced environmental sensing as a trigger of wastewater bulking.</title>
        <authorList>
            <person name="Sekiguchi Y."/>
            <person name="Ohashi A."/>
            <person name="Parks D.H."/>
            <person name="Yamauchi T."/>
            <person name="Tyson G.W."/>
            <person name="Hugenholtz P."/>
        </authorList>
    </citation>
    <scope>NUCLEOTIDE SEQUENCE [LARGE SCALE GENOMIC DNA]</scope>
</reference>
<protein>
    <submittedName>
        <fullName evidence="2">Uncharacterized protein</fullName>
    </submittedName>
</protein>
<keyword evidence="3" id="KW-1185">Reference proteome</keyword>
<gene>
    <name evidence="2" type="ORF">U14_03711</name>
</gene>
<dbReference type="AlphaFoldDB" id="A0A081BPZ4"/>
<accession>A0A081BPZ4</accession>
<evidence type="ECO:0000313" key="3">
    <source>
        <dbReference type="Proteomes" id="UP000030700"/>
    </source>
</evidence>
<evidence type="ECO:0000313" key="2">
    <source>
        <dbReference type="EMBL" id="GAK52460.1"/>
    </source>
</evidence>
<dbReference type="Proteomes" id="UP000030700">
    <property type="component" value="Unassembled WGS sequence"/>
</dbReference>
<name>A0A081BPZ4_9BACT</name>
<dbReference type="STRING" id="1499966.U14_03711"/>
<feature type="transmembrane region" description="Helical" evidence="1">
    <location>
        <begin position="12"/>
        <end position="30"/>
    </location>
</feature>
<dbReference type="HOGENOM" id="CLU_3363394_0_0_0"/>
<proteinExistence type="predicted"/>
<organism evidence="2">
    <name type="scientific">Candidatus Moduliflexus flocculans</name>
    <dbReference type="NCBI Taxonomy" id="1499966"/>
    <lineage>
        <taxon>Bacteria</taxon>
        <taxon>Candidatus Moduliflexota</taxon>
        <taxon>Candidatus Moduliflexia</taxon>
        <taxon>Candidatus Moduliflexales</taxon>
        <taxon>Candidatus Moduliflexaceae</taxon>
    </lineage>
</organism>
<sequence>MNHFQHIRQVDMMKRIGDGAILILFIMLILSKNNQ</sequence>